<organism evidence="2 3">
    <name type="scientific">Encephalitozoon hellem</name>
    <name type="common">Microsporidian parasite</name>
    <dbReference type="NCBI Taxonomy" id="27973"/>
    <lineage>
        <taxon>Eukaryota</taxon>
        <taxon>Fungi</taxon>
        <taxon>Fungi incertae sedis</taxon>
        <taxon>Microsporidia</taxon>
        <taxon>Unikaryonidae</taxon>
        <taxon>Encephalitozoon</taxon>
    </lineage>
</organism>
<feature type="compositionally biased region" description="Basic and acidic residues" evidence="1">
    <location>
        <begin position="769"/>
        <end position="785"/>
    </location>
</feature>
<evidence type="ECO:0000256" key="1">
    <source>
        <dbReference type="SAM" id="MobiDB-lite"/>
    </source>
</evidence>
<accession>A0A9Q9CB18</accession>
<feature type="region of interest" description="Disordered" evidence="1">
    <location>
        <begin position="79"/>
        <end position="148"/>
    </location>
</feature>
<name>A0A9Q9CB18_ENCHE</name>
<feature type="compositionally biased region" description="Basic and acidic residues" evidence="1">
    <location>
        <begin position="102"/>
        <end position="118"/>
    </location>
</feature>
<sequence>MKNNGSGKDDDDFWKILSESDSEYESGIGLLFKPKKEEGCLKPEIEDEAQKADDSIGSKKEDVLEEDCEDIICEKVNDLRESSKRKENSEDIEDAQACVDENPIKSLEEETEDGKNDYEAENTCEESLRLKSETNTNSGVLSEPEPRVSSVDEMDFLWDDDDEEFIVGEVSSMSIEKKSPNNEDSLKSATDSLEHISCAVEGFDTKDEEVQEDKIESKESDSEDMAVESLVKLPNPKMDPMRPKPLARFVSGSLLTVFMSSQKRFNMQGEATQNYINISQWHRLDYALPDIKPSNFITGSKNSGDDRYRHVYDLVRLEKPSIDSISSIVSDSRPVYCSRDINRLIRAESMNKLIELCIEDPDKAFEYAMENEIWEVGILSPKWTKDIGNRFLEKFCDESYAQLISSALGFSKSPFKLHGDWRRYIREVLSTKNASVSNDFIMQVFDNSVPDALFVVLSSYFLGIVDINKYLWMFSKNFEVLKILCYVEYTGRSIRDIDLLKHEFVSIGIEFDRAKAEEYFKANRKCFRKELSGDLDSVFDTRWSFGLKSVFDFGIKKILNVDTLEDDPKKSEISSLGSKCSVTTPPSGTETIGMNVKCEKKEPTEGLRVEEGRALSKREDKKVFVANEMKRDSMYSLPQEEILLKHDEKEAKVKEEELSVSSMPCDTKERNNLYMDTKQSKSFADFFESSRKEEDVRSEDDTSLFLSRFIDDEPSDLEAKKKEQKKGGSFFGFLNMFKKEPIHKANIDVDDDFRYDPVEKKWVGGSSSESKKGDSPVLKPREIPKPKLGMGIPTKCELDMNVTSMYANRKSAGNRSIPGVLGKKNED</sequence>
<evidence type="ECO:0000313" key="3">
    <source>
        <dbReference type="Proteomes" id="UP001059546"/>
    </source>
</evidence>
<dbReference type="Proteomes" id="UP001059546">
    <property type="component" value="Chromosome IX"/>
</dbReference>
<feature type="region of interest" description="Disordered" evidence="1">
    <location>
        <begin position="807"/>
        <end position="827"/>
    </location>
</feature>
<dbReference type="EMBL" id="CP075155">
    <property type="protein sequence ID" value="UTX43922.1"/>
    <property type="molecule type" value="Genomic_DNA"/>
</dbReference>
<protein>
    <submittedName>
        <fullName evidence="2">Uncharacterized protein</fullName>
    </submittedName>
</protein>
<dbReference type="AlphaFoldDB" id="A0A9Q9CB18"/>
<proteinExistence type="predicted"/>
<gene>
    <name evidence="2" type="ORF">GPU96_09g17020</name>
</gene>
<feature type="region of interest" description="Disordered" evidence="1">
    <location>
        <begin position="760"/>
        <end position="794"/>
    </location>
</feature>
<feature type="region of interest" description="Disordered" evidence="1">
    <location>
        <begin position="42"/>
        <end position="64"/>
    </location>
</feature>
<reference evidence="2" key="1">
    <citation type="submission" date="2021-05" db="EMBL/GenBank/DDBJ databases">
        <title>Encephalitozoon hellem ATCC 50604 Complete Genome.</title>
        <authorList>
            <person name="Mascarenhas dos Santos A.C."/>
            <person name="Julian A.T."/>
            <person name="Pombert J.-F."/>
        </authorList>
    </citation>
    <scope>NUCLEOTIDE SEQUENCE</scope>
    <source>
        <strain evidence="2">ATCC 50604</strain>
    </source>
</reference>
<feature type="compositionally biased region" description="Basic and acidic residues" evidence="1">
    <location>
        <begin position="79"/>
        <end position="89"/>
    </location>
</feature>
<evidence type="ECO:0000313" key="2">
    <source>
        <dbReference type="EMBL" id="UTX43922.1"/>
    </source>
</evidence>
<feature type="compositionally biased region" description="Basic and acidic residues" evidence="1">
    <location>
        <begin position="42"/>
        <end position="62"/>
    </location>
</feature>